<feature type="compositionally biased region" description="Acidic residues" evidence="2">
    <location>
        <begin position="28"/>
        <end position="41"/>
    </location>
</feature>
<evidence type="ECO:0000256" key="1">
    <source>
        <dbReference type="SAM" id="Coils"/>
    </source>
</evidence>
<dbReference type="EMBL" id="ANAH02000023">
    <property type="protein sequence ID" value="EPX58589.1"/>
    <property type="molecule type" value="Genomic_DNA"/>
</dbReference>
<evidence type="ECO:0000256" key="2">
    <source>
        <dbReference type="SAM" id="MobiDB-lite"/>
    </source>
</evidence>
<dbReference type="InterPro" id="IPR008984">
    <property type="entry name" value="SMAD_FHA_dom_sf"/>
</dbReference>
<dbReference type="InterPro" id="IPR011990">
    <property type="entry name" value="TPR-like_helical_dom_sf"/>
</dbReference>
<keyword evidence="3" id="KW-0472">Membrane</keyword>
<dbReference type="InterPro" id="IPR050923">
    <property type="entry name" value="Cell_Proc_Reg/RNA_Proc"/>
</dbReference>
<evidence type="ECO:0000256" key="3">
    <source>
        <dbReference type="SAM" id="Phobius"/>
    </source>
</evidence>
<sequence>MRAAMPPNRRDPSRHPSTTSARARPPVEESEEDVAPEEQEGDAPPSDGEGSFDEEQSFQEEDDNPDATRAGPPLTLEIIEGPDRGRRKRFQGVRMVIGRGVDCELTLGDQSVSRRHVELVYGGETGVMLRDLVSGNGTRVNDERVEEVRLNHDDVITIGRTSIRFVDELERIRRKRQEEEEAERKEKEEAERLALEEEEARKKAEEEEEAAKKKAEEEEEAAKKKAEEEAAKALPPKPPPRDPLRLMVAGVLVLVLALIGGGVLFLKHDSSEPAPLTQKQIRAQTLLQEARNSFRRGDYAEAVDLAEQADGLAPGMDAENFLAAARKELSIVKAFDEVRALMGAFEFAKARELLTSTPPGTAAKTAEARVKLEAELAKAELDYQVKQVEAALEARDVTTAHMLISRLPADRQPPYLARVAELESVLAQEAVDAELQENNRRAAAARQAQAQREAFVLAAFSPVQQRFDAGDYARAVLECDRVIEQHAADKEIRERARLLKKLIPQFARFYEDAQRKVSSNALESAARPLRSAADLYRQIGFKGAVGDTIRGQLVQSSVVAGKAALARKDLPGAAGFFQEAVRLNPEDPRAREGQAALQSRLEDVYRQAYMQRDRDPERSLETFRMISELAAEGSVLKIQAEEQLRATTP</sequence>
<keyword evidence="6" id="KW-1185">Reference proteome</keyword>
<keyword evidence="1" id="KW-0175">Coiled coil</keyword>
<accession>S9QBB3</accession>
<dbReference type="InterPro" id="IPR032030">
    <property type="entry name" value="YscD_cytoplasmic_dom"/>
</dbReference>
<feature type="region of interest" description="Disordered" evidence="2">
    <location>
        <begin position="175"/>
        <end position="242"/>
    </location>
</feature>
<dbReference type="InterPro" id="IPR000253">
    <property type="entry name" value="FHA_dom"/>
</dbReference>
<dbReference type="Pfam" id="PF16697">
    <property type="entry name" value="Yop-YscD_cpl"/>
    <property type="match status" value="1"/>
</dbReference>
<dbReference type="eggNOG" id="COG1716">
    <property type="taxonomic scope" value="Bacteria"/>
</dbReference>
<dbReference type="SMART" id="SM00240">
    <property type="entry name" value="FHA"/>
    <property type="match status" value="1"/>
</dbReference>
<feature type="transmembrane region" description="Helical" evidence="3">
    <location>
        <begin position="246"/>
        <end position="266"/>
    </location>
</feature>
<dbReference type="AlphaFoldDB" id="S9QBB3"/>
<feature type="compositionally biased region" description="Acidic residues" evidence="2">
    <location>
        <begin position="50"/>
        <end position="65"/>
    </location>
</feature>
<keyword evidence="3" id="KW-1133">Transmembrane helix</keyword>
<feature type="compositionally biased region" description="Basic and acidic residues" evidence="2">
    <location>
        <begin position="175"/>
        <end position="231"/>
    </location>
</feature>
<keyword evidence="3" id="KW-0812">Transmembrane</keyword>
<name>S9QBB3_CYSF2</name>
<evidence type="ECO:0000313" key="5">
    <source>
        <dbReference type="EMBL" id="EPX58589.1"/>
    </source>
</evidence>
<feature type="region of interest" description="Disordered" evidence="2">
    <location>
        <begin position="1"/>
        <end position="83"/>
    </location>
</feature>
<dbReference type="CDD" id="cd00060">
    <property type="entry name" value="FHA"/>
    <property type="match status" value="1"/>
</dbReference>
<organism evidence="5 6">
    <name type="scientific">Cystobacter fuscus (strain ATCC 25194 / DSM 2262 / NBRC 100088 / M29)</name>
    <dbReference type="NCBI Taxonomy" id="1242864"/>
    <lineage>
        <taxon>Bacteria</taxon>
        <taxon>Pseudomonadati</taxon>
        <taxon>Myxococcota</taxon>
        <taxon>Myxococcia</taxon>
        <taxon>Myxococcales</taxon>
        <taxon>Cystobacterineae</taxon>
        <taxon>Archangiaceae</taxon>
        <taxon>Cystobacter</taxon>
    </lineage>
</organism>
<dbReference type="SUPFAM" id="SSF48452">
    <property type="entry name" value="TPR-like"/>
    <property type="match status" value="1"/>
</dbReference>
<proteinExistence type="predicted"/>
<gene>
    <name evidence="5" type="ORF">D187_003787</name>
</gene>
<dbReference type="SUPFAM" id="SSF49879">
    <property type="entry name" value="SMAD/FHA domain"/>
    <property type="match status" value="1"/>
</dbReference>
<dbReference type="PROSITE" id="PS50006">
    <property type="entry name" value="FHA_DOMAIN"/>
    <property type="match status" value="1"/>
</dbReference>
<feature type="coiled-coil region" evidence="1">
    <location>
        <begin position="362"/>
        <end position="389"/>
    </location>
</feature>
<dbReference type="Gene3D" id="2.60.200.20">
    <property type="match status" value="1"/>
</dbReference>
<feature type="domain" description="FHA" evidence="4">
    <location>
        <begin position="95"/>
        <end position="145"/>
    </location>
</feature>
<evidence type="ECO:0000313" key="6">
    <source>
        <dbReference type="Proteomes" id="UP000011682"/>
    </source>
</evidence>
<evidence type="ECO:0000259" key="4">
    <source>
        <dbReference type="PROSITE" id="PS50006"/>
    </source>
</evidence>
<dbReference type="Proteomes" id="UP000011682">
    <property type="component" value="Unassembled WGS sequence"/>
</dbReference>
<reference evidence="5" key="1">
    <citation type="submission" date="2013-05" db="EMBL/GenBank/DDBJ databases">
        <title>Genome assembly of Cystobacter fuscus DSM 2262.</title>
        <authorList>
            <person name="Sharma G."/>
            <person name="Khatri I."/>
            <person name="Kaur C."/>
            <person name="Mayilraj S."/>
            <person name="Subramanian S."/>
        </authorList>
    </citation>
    <scope>NUCLEOTIDE SEQUENCE [LARGE SCALE GENOMIC DNA]</scope>
    <source>
        <strain evidence="5">DSM 2262</strain>
    </source>
</reference>
<dbReference type="PANTHER" id="PTHR23308">
    <property type="entry name" value="NUCLEAR INHIBITOR OF PROTEIN PHOSPHATASE-1"/>
    <property type="match status" value="1"/>
</dbReference>
<protein>
    <submittedName>
        <fullName evidence="5">FHA domain protein</fullName>
    </submittedName>
</protein>
<comment type="caution">
    <text evidence="5">The sequence shown here is derived from an EMBL/GenBank/DDBJ whole genome shotgun (WGS) entry which is preliminary data.</text>
</comment>